<evidence type="ECO:0000313" key="2">
    <source>
        <dbReference type="Proteomes" id="UP001148737"/>
    </source>
</evidence>
<reference evidence="1" key="1">
    <citation type="submission" date="2022-07" db="EMBL/GenBank/DDBJ databases">
        <title>Genome Sequence of Lecanicillium saksenae.</title>
        <authorList>
            <person name="Buettner E."/>
        </authorList>
    </citation>
    <scope>NUCLEOTIDE SEQUENCE</scope>
    <source>
        <strain evidence="1">VT-O1</strain>
    </source>
</reference>
<keyword evidence="2" id="KW-1185">Reference proteome</keyword>
<gene>
    <name evidence="1" type="ORF">NLG97_g5239</name>
</gene>
<evidence type="ECO:0000313" key="1">
    <source>
        <dbReference type="EMBL" id="KAJ3492660.1"/>
    </source>
</evidence>
<accession>A0ACC1QSZ8</accession>
<sequence length="254" mass="28055">MTMTLLNDLCSDLHVFCTVEFGTVELDDSLCSTSSVFPHKKNPYALEMVKTKAGEAQGWIVSALSVLRNEGTGDTNGRNVAFIEDACLTTANMMQLTAEILQGVTIRDDRCEELLSKAWVTTNRLGNVLLTSHQLDYRSAHSVVGRLVKNCLDRGITQPNVSIDMLQEAAAEMAMEPLAMTQKDLVAALSHTEFINSSVSYGSVGPQQVERLLVKATRKHYKNLSWVEETMRCLKVAERELDTATAQLRESVAL</sequence>
<dbReference type="Proteomes" id="UP001148737">
    <property type="component" value="Unassembled WGS sequence"/>
</dbReference>
<comment type="caution">
    <text evidence="1">The sequence shown here is derived from an EMBL/GenBank/DDBJ whole genome shotgun (WGS) entry which is preliminary data.</text>
</comment>
<proteinExistence type="predicted"/>
<protein>
    <submittedName>
        <fullName evidence="1">Uncharacterized protein</fullName>
    </submittedName>
</protein>
<dbReference type="EMBL" id="JANAKD010000573">
    <property type="protein sequence ID" value="KAJ3492660.1"/>
    <property type="molecule type" value="Genomic_DNA"/>
</dbReference>
<organism evidence="1 2">
    <name type="scientific">Lecanicillium saksenae</name>
    <dbReference type="NCBI Taxonomy" id="468837"/>
    <lineage>
        <taxon>Eukaryota</taxon>
        <taxon>Fungi</taxon>
        <taxon>Dikarya</taxon>
        <taxon>Ascomycota</taxon>
        <taxon>Pezizomycotina</taxon>
        <taxon>Sordariomycetes</taxon>
        <taxon>Hypocreomycetidae</taxon>
        <taxon>Hypocreales</taxon>
        <taxon>Cordycipitaceae</taxon>
        <taxon>Lecanicillium</taxon>
    </lineage>
</organism>
<name>A0ACC1QSZ8_9HYPO</name>